<dbReference type="InterPro" id="IPR045513">
    <property type="entry name" value="DUF6479"/>
</dbReference>
<proteinExistence type="predicted"/>
<dbReference type="Proteomes" id="UP001589709">
    <property type="component" value="Unassembled WGS sequence"/>
</dbReference>
<evidence type="ECO:0000256" key="2">
    <source>
        <dbReference type="SAM" id="Phobius"/>
    </source>
</evidence>
<comment type="caution">
    <text evidence="3">The sequence shown here is derived from an EMBL/GenBank/DDBJ whole genome shotgun (WGS) entry which is preliminary data.</text>
</comment>
<dbReference type="Pfam" id="PF20087">
    <property type="entry name" value="DUF6479"/>
    <property type="match status" value="1"/>
</dbReference>
<feature type="transmembrane region" description="Helical" evidence="2">
    <location>
        <begin position="12"/>
        <end position="39"/>
    </location>
</feature>
<keyword evidence="4" id="KW-1185">Reference proteome</keyword>
<evidence type="ECO:0000313" key="3">
    <source>
        <dbReference type="EMBL" id="MFB9465903.1"/>
    </source>
</evidence>
<keyword evidence="2" id="KW-1133">Transmembrane helix</keyword>
<keyword evidence="2" id="KW-0812">Transmembrane</keyword>
<protein>
    <submittedName>
        <fullName evidence="3">DUF6479 family protein</fullName>
    </submittedName>
</protein>
<dbReference type="RefSeq" id="WP_381348722.1">
    <property type="nucleotide sequence ID" value="NZ_JBHMCY010000056.1"/>
</dbReference>
<reference evidence="3 4" key="1">
    <citation type="submission" date="2024-09" db="EMBL/GenBank/DDBJ databases">
        <authorList>
            <person name="Sun Q."/>
            <person name="Mori K."/>
        </authorList>
    </citation>
    <scope>NUCLEOTIDE SEQUENCE [LARGE SCALE GENOMIC DNA]</scope>
    <source>
        <strain evidence="3 4">JCM 6917</strain>
    </source>
</reference>
<feature type="compositionally biased region" description="Gly residues" evidence="1">
    <location>
        <begin position="108"/>
        <end position="118"/>
    </location>
</feature>
<feature type="compositionally biased region" description="Basic and acidic residues" evidence="1">
    <location>
        <begin position="64"/>
        <end position="82"/>
    </location>
</feature>
<evidence type="ECO:0000313" key="4">
    <source>
        <dbReference type="Proteomes" id="UP001589709"/>
    </source>
</evidence>
<dbReference type="EMBL" id="JBHMCY010000056">
    <property type="protein sequence ID" value="MFB9465903.1"/>
    <property type="molecule type" value="Genomic_DNA"/>
</dbReference>
<gene>
    <name evidence="3" type="ORF">ACFF45_25140</name>
</gene>
<organism evidence="3 4">
    <name type="scientific">Streptomyces cinereospinus</name>
    <dbReference type="NCBI Taxonomy" id="285561"/>
    <lineage>
        <taxon>Bacteria</taxon>
        <taxon>Bacillati</taxon>
        <taxon>Actinomycetota</taxon>
        <taxon>Actinomycetes</taxon>
        <taxon>Kitasatosporales</taxon>
        <taxon>Streptomycetaceae</taxon>
        <taxon>Streptomyces</taxon>
    </lineage>
</organism>
<feature type="region of interest" description="Disordered" evidence="1">
    <location>
        <begin position="43"/>
        <end position="118"/>
    </location>
</feature>
<accession>A0ABV5N6J2</accession>
<evidence type="ECO:0000256" key="1">
    <source>
        <dbReference type="SAM" id="MobiDB-lite"/>
    </source>
</evidence>
<sequence>MNLTAYEVAAAGSAAGFVAVLLGGVVVTAVLIWAVLLGIKVRKREPRRPRPDEQPTLPASGAVHETREQRTPQEVAGDERLTPHTLRPSGGTRSGDQRRPRWDSGSSGSFGSGGPGGA</sequence>
<keyword evidence="2" id="KW-0472">Membrane</keyword>
<name>A0ABV5N6J2_9ACTN</name>